<keyword evidence="1" id="KW-0175">Coiled coil</keyword>
<dbReference type="InterPro" id="IPR019151">
    <property type="entry name" value="Proteasome_assmbl_chaperone_2"/>
</dbReference>
<feature type="region of interest" description="Disordered" evidence="2">
    <location>
        <begin position="250"/>
        <end position="276"/>
    </location>
</feature>
<evidence type="ECO:0000256" key="1">
    <source>
        <dbReference type="SAM" id="Coils"/>
    </source>
</evidence>
<dbReference type="eggNOG" id="COG2047">
    <property type="taxonomic scope" value="Bacteria"/>
</dbReference>
<dbReference type="EMBL" id="JGYD01000010">
    <property type="protein sequence ID" value="KSV18666.1"/>
    <property type="molecule type" value="Genomic_DNA"/>
</dbReference>
<accession>A0A0V8M4K4</accession>
<dbReference type="InterPro" id="IPR038389">
    <property type="entry name" value="PSMG2_sf"/>
</dbReference>
<feature type="compositionally biased region" description="Acidic residues" evidence="2">
    <location>
        <begin position="254"/>
        <end position="276"/>
    </location>
</feature>
<evidence type="ECO:0008006" key="8">
    <source>
        <dbReference type="Google" id="ProtNLM"/>
    </source>
</evidence>
<proteinExistence type="predicted"/>
<dbReference type="OrthoDB" id="149021at2"/>
<dbReference type="PANTHER" id="PTHR35610:SF7">
    <property type="entry name" value="3-ISOPROPYLMALATE DEHYDRATASE"/>
    <property type="match status" value="1"/>
</dbReference>
<evidence type="ECO:0000256" key="3">
    <source>
        <dbReference type="SAM" id="Phobius"/>
    </source>
</evidence>
<feature type="transmembrane region" description="Helical" evidence="3">
    <location>
        <begin position="20"/>
        <end position="37"/>
    </location>
</feature>
<evidence type="ECO:0000256" key="2">
    <source>
        <dbReference type="SAM" id="MobiDB-lite"/>
    </source>
</evidence>
<dbReference type="Proteomes" id="UP000053577">
    <property type="component" value="Unassembled WGS sequence"/>
</dbReference>
<evidence type="ECO:0000313" key="5">
    <source>
        <dbReference type="EMBL" id="KSV18666.1"/>
    </source>
</evidence>
<dbReference type="Proteomes" id="UP000218257">
    <property type="component" value="Chromosome"/>
</dbReference>
<dbReference type="AlphaFoldDB" id="A0A0V8M4K4"/>
<evidence type="ECO:0000313" key="7">
    <source>
        <dbReference type="Proteomes" id="UP000218257"/>
    </source>
</evidence>
<protein>
    <recommendedName>
        <fullName evidence="8">Proteasome assembly chaperone family protein</fullName>
    </recommendedName>
</protein>
<dbReference type="Pfam" id="PF09754">
    <property type="entry name" value="PAC2"/>
    <property type="match status" value="1"/>
</dbReference>
<dbReference type="RefSeq" id="WP_010936302.1">
    <property type="nucleotide sequence ID" value="NZ_AP017649.1"/>
</dbReference>
<keyword evidence="3" id="KW-1133">Transmembrane helix</keyword>
<evidence type="ECO:0000313" key="6">
    <source>
        <dbReference type="Proteomes" id="UP000053577"/>
    </source>
</evidence>
<keyword evidence="3" id="KW-0472">Membrane</keyword>
<name>A0A0V8M4K4_9CHLR</name>
<reference evidence="5 6" key="1">
    <citation type="journal article" date="2015" name="Sci. Rep.">
        <title>A comparative genomics and reductive dehalogenase gene transcription study of two chloroethene-respiring bacteria, Dehalococcoides mccartyi strains MB and 11a.</title>
        <authorList>
            <person name="Low A."/>
            <person name="Shen Z."/>
            <person name="Cheng D."/>
            <person name="Rogers M.J."/>
            <person name="Lee P.K."/>
            <person name="He J."/>
        </authorList>
    </citation>
    <scope>NUCLEOTIDE SEQUENCE [LARGE SCALE GENOMIC DNA]</scope>
    <source>
        <strain evidence="5 6">MB</strain>
    </source>
</reference>
<gene>
    <name evidence="5" type="ORF">DA01_01445</name>
    <name evidence="4" type="ORF">DEHALATV1_0412</name>
</gene>
<dbReference type="EMBL" id="AP017649">
    <property type="protein sequence ID" value="BAZ97040.1"/>
    <property type="molecule type" value="Genomic_DNA"/>
</dbReference>
<keyword evidence="3" id="KW-0812">Transmembrane</keyword>
<dbReference type="SUPFAM" id="SSF159659">
    <property type="entry name" value="Cgl1923-like"/>
    <property type="match status" value="1"/>
</dbReference>
<organism evidence="5 6">
    <name type="scientific">Dehalococcoides mccartyi</name>
    <dbReference type="NCBI Taxonomy" id="61435"/>
    <lineage>
        <taxon>Bacteria</taxon>
        <taxon>Bacillati</taxon>
        <taxon>Chloroflexota</taxon>
        <taxon>Dehalococcoidia</taxon>
        <taxon>Dehalococcoidales</taxon>
        <taxon>Dehalococcoidaceae</taxon>
        <taxon>Dehalococcoides</taxon>
    </lineage>
</organism>
<dbReference type="Gene3D" id="3.40.50.10900">
    <property type="entry name" value="PAC-like subunit"/>
    <property type="match status" value="1"/>
</dbReference>
<dbReference type="GeneID" id="3230174"/>
<sequence length="276" mass="30671">MDKKYKLNSRPKLKSPCLLAAWPGISNVALIVATYLARKLEFKELAEIDSPSFFDPIGVLVKDGVVEEPQFPQNRFYYLKNKQDNDIILFIGEDQPSAKSYELANLILDVGQRFGVKKIYTFAAALTRIHHSEQPRAWAVGTNPQVANELVERGLSGSGNLQISGLNGLLLGVAKERNIDGVCLLGEVPSYASRLQNPMAALVIVQILSKLLQLEVDISELEQIASEAKQHVSQIAAEAMEDYIDYFTEPIWESGEDDDDDLDNDDDDDNEEASNN</sequence>
<dbReference type="PATRIC" id="fig|61435.5.peg.294"/>
<feature type="coiled-coil region" evidence="1">
    <location>
        <begin position="211"/>
        <end position="238"/>
    </location>
</feature>
<evidence type="ECO:0000313" key="4">
    <source>
        <dbReference type="EMBL" id="BAZ97040.1"/>
    </source>
</evidence>
<dbReference type="PANTHER" id="PTHR35610">
    <property type="entry name" value="3-ISOPROPYLMALATE DEHYDRATASE-RELATED"/>
    <property type="match status" value="1"/>
</dbReference>
<reference evidence="4 7" key="2">
    <citation type="journal article" date="2017" name="Sci. Rep.">
        <title>Isolation and genomic characterization of a Dehalococcoides strain suggests genomic rearrangement during culture.</title>
        <authorList>
            <person name="Yohda M."/>
            <person name="Ikegami K."/>
            <person name="Aita Y."/>
            <person name="Kitajima M."/>
            <person name="Takechi A."/>
            <person name="Iwamoto M."/>
            <person name="Fukuda T."/>
            <person name="Tamura N."/>
            <person name="Shibasaki J."/>
            <person name="Koike S."/>
            <person name="Komatsu D."/>
            <person name="Miyagi S."/>
            <person name="Nishimura M."/>
            <person name="Uchino Y."/>
            <person name="Shiroma A."/>
            <person name="Shimoji M."/>
            <person name="Tamotsu H."/>
            <person name="Ashimine N."/>
            <person name="Shinzato M."/>
            <person name="Ohki S."/>
            <person name="Nakano K."/>
            <person name="Teruya K."/>
            <person name="Satou K."/>
            <person name="Hirano T."/>
            <person name="Yagi O."/>
        </authorList>
    </citation>
    <scope>NUCLEOTIDE SEQUENCE [LARGE SCALE GENOMIC DNA]</scope>
    <source>
        <strain evidence="4 7">UCH-ATV1</strain>
    </source>
</reference>